<evidence type="ECO:0000256" key="1">
    <source>
        <dbReference type="SAM" id="Phobius"/>
    </source>
</evidence>
<keyword evidence="3" id="KW-1185">Reference proteome</keyword>
<gene>
    <name evidence="2" type="ORF">K503DRAFT_864122</name>
</gene>
<dbReference type="InParanoid" id="A0A1B7N8F7"/>
<evidence type="ECO:0000313" key="3">
    <source>
        <dbReference type="Proteomes" id="UP000092154"/>
    </source>
</evidence>
<proteinExistence type="predicted"/>
<feature type="transmembrane region" description="Helical" evidence="1">
    <location>
        <begin position="6"/>
        <end position="27"/>
    </location>
</feature>
<dbReference type="STRING" id="1314800.A0A1B7N8F7"/>
<sequence>MSSLPLVTVSTVAFLLLYILVVFFSFGNKEKNHHHSRATPQLATSLGSQIFSRAQHRGSLSLPKSLSLDDISTADLAALVHATYNAFTGVIPISHRSSHSQVTTDEPCLKYILELFHGPTYTFKDVVLQLLGNPFSKRDGKSFTLVSVSAAPHGSNLPNHFARASTSRACVADGGQRVVLQQGEDGMNVLQIINDSDNW</sequence>
<keyword evidence="1" id="KW-1133">Transmembrane helix</keyword>
<name>A0A1B7N8F7_9AGAM</name>
<reference evidence="2 3" key="1">
    <citation type="submission" date="2016-06" db="EMBL/GenBank/DDBJ databases">
        <title>Comparative genomics of the ectomycorrhizal sister species Rhizopogon vinicolor and Rhizopogon vesiculosus (Basidiomycota: Boletales) reveals a divergence of the mating type B locus.</title>
        <authorList>
            <consortium name="DOE Joint Genome Institute"/>
            <person name="Mujic A.B."/>
            <person name="Kuo A."/>
            <person name="Tritt A."/>
            <person name="Lipzen A."/>
            <person name="Chen C."/>
            <person name="Johnson J."/>
            <person name="Sharma A."/>
            <person name="Barry K."/>
            <person name="Grigoriev I.V."/>
            <person name="Spatafora J.W."/>
        </authorList>
    </citation>
    <scope>NUCLEOTIDE SEQUENCE [LARGE SCALE GENOMIC DNA]</scope>
    <source>
        <strain evidence="2 3">AM-OR11-026</strain>
    </source>
</reference>
<evidence type="ECO:0000313" key="2">
    <source>
        <dbReference type="EMBL" id="OAX41106.1"/>
    </source>
</evidence>
<dbReference type="Proteomes" id="UP000092154">
    <property type="component" value="Unassembled WGS sequence"/>
</dbReference>
<accession>A0A1B7N8F7</accession>
<organism evidence="2 3">
    <name type="scientific">Rhizopogon vinicolor AM-OR11-026</name>
    <dbReference type="NCBI Taxonomy" id="1314800"/>
    <lineage>
        <taxon>Eukaryota</taxon>
        <taxon>Fungi</taxon>
        <taxon>Dikarya</taxon>
        <taxon>Basidiomycota</taxon>
        <taxon>Agaricomycotina</taxon>
        <taxon>Agaricomycetes</taxon>
        <taxon>Agaricomycetidae</taxon>
        <taxon>Boletales</taxon>
        <taxon>Suillineae</taxon>
        <taxon>Rhizopogonaceae</taxon>
        <taxon>Rhizopogon</taxon>
    </lineage>
</organism>
<dbReference type="SUPFAM" id="SSF53686">
    <property type="entry name" value="Tryptophan synthase beta subunit-like PLP-dependent enzymes"/>
    <property type="match status" value="1"/>
</dbReference>
<dbReference type="AlphaFoldDB" id="A0A1B7N8F7"/>
<dbReference type="OrthoDB" id="2665880at2759"/>
<keyword evidence="1" id="KW-0812">Transmembrane</keyword>
<dbReference type="EMBL" id="KV448190">
    <property type="protein sequence ID" value="OAX41106.1"/>
    <property type="molecule type" value="Genomic_DNA"/>
</dbReference>
<dbReference type="InterPro" id="IPR036052">
    <property type="entry name" value="TrpB-like_PALP_sf"/>
</dbReference>
<protein>
    <submittedName>
        <fullName evidence="2">Uncharacterized protein</fullName>
    </submittedName>
</protein>
<keyword evidence="1" id="KW-0472">Membrane</keyword>